<protein>
    <submittedName>
        <fullName evidence="2">F-box domain-protein</fullName>
    </submittedName>
</protein>
<keyword evidence="3" id="KW-1185">Reference proteome</keyword>
<feature type="compositionally biased region" description="Basic residues" evidence="1">
    <location>
        <begin position="39"/>
        <end position="48"/>
    </location>
</feature>
<feature type="region of interest" description="Disordered" evidence="1">
    <location>
        <begin position="462"/>
        <end position="498"/>
    </location>
</feature>
<organism evidence="2 3">
    <name type="scientific">Staphylotrichum tortipilum</name>
    <dbReference type="NCBI Taxonomy" id="2831512"/>
    <lineage>
        <taxon>Eukaryota</taxon>
        <taxon>Fungi</taxon>
        <taxon>Dikarya</taxon>
        <taxon>Ascomycota</taxon>
        <taxon>Pezizomycotina</taxon>
        <taxon>Sordariomycetes</taxon>
        <taxon>Sordariomycetidae</taxon>
        <taxon>Sordariales</taxon>
        <taxon>Chaetomiaceae</taxon>
        <taxon>Staphylotrichum</taxon>
    </lineage>
</organism>
<gene>
    <name evidence="2" type="ORF">C8A05DRAFT_18827</name>
</gene>
<name>A0AAN6MD63_9PEZI</name>
<comment type="caution">
    <text evidence="2">The sequence shown here is derived from an EMBL/GenBank/DDBJ whole genome shotgun (WGS) entry which is preliminary data.</text>
</comment>
<evidence type="ECO:0000313" key="3">
    <source>
        <dbReference type="Proteomes" id="UP001303889"/>
    </source>
</evidence>
<dbReference type="EMBL" id="MU855905">
    <property type="protein sequence ID" value="KAK3898630.1"/>
    <property type="molecule type" value="Genomic_DNA"/>
</dbReference>
<evidence type="ECO:0000256" key="1">
    <source>
        <dbReference type="SAM" id="MobiDB-lite"/>
    </source>
</evidence>
<feature type="compositionally biased region" description="Low complexity" evidence="1">
    <location>
        <begin position="1"/>
        <end position="23"/>
    </location>
</feature>
<proteinExistence type="predicted"/>
<feature type="region of interest" description="Disordered" evidence="1">
    <location>
        <begin position="746"/>
        <end position="837"/>
    </location>
</feature>
<accession>A0AAN6MD63</accession>
<feature type="region of interest" description="Disordered" evidence="1">
    <location>
        <begin position="1"/>
        <end position="48"/>
    </location>
</feature>
<dbReference type="Proteomes" id="UP001303889">
    <property type="component" value="Unassembled WGS sequence"/>
</dbReference>
<sequence>MASPPTSPFTASPTISPSSAAHTAVHEQLGRPLPASSKKGSRKRRPAAGLRKRPLALLDLPVDILQLIVTHTNDLAALAMTHSALYSLAIPHIYSRFDIVWPDAQPGPADLKSVDALTYGLSTLCVGSAFARTLAARSLSRPRRGSHRPHPCAALTNTDHAQYTRKFSLGNGPLDMVAEYDVDKESGKMLGTLVAAAVARMVNLESFVWDMPTGVLSRVFEALASLAHRPDSECKLTRVWIRWHDNSQQPDEPGVLDASGIANGTAALVPHGSQLTSVGILLPPNAAHPPPQPPVTYSEYHCQYPTFSVLPPLTSLSVLDIDEIGYLDEMAVLIERSKDSLQELRVGISAKAAGRPFAQAWDGPGLQQIDHRARWPGASTIGDRRLGGVLGILVGKIYDIPKRKPRDMPAVPAIPATLAGPGPGTNPLGVPSAWVMPVTTTMTPVTVPTAQVPVNDQSLALAEGAEPSSPTGSSAKLPARPKGKGSKQRKSATHTKKRLQGKLKLQTLALERVVLSLQVCRFAFDWSVLTSLTLLDCAQHDSFWKMLRKQFEPTRPDAAGTPAQYHLALRSIHTDSTTMSLMAFIKETLAPNSLETLLLQDRRTTTPPLPLDTVFKSALRRHAASLRKLLLDSSARLAGDNIRWRQWALTTEVLLYITSGRMKNLRELAVSIRYKDWHTFLQRLPQIPHLRALHIPHLADHPGAPCDPREIAHQLVDIAAVRPEVGLCYVGVASKCFEIYEACADRGGGGRGGGEETEEESEEGSGEEEEGEDATAGGDQDDDDDDDDDDDSDGDGDDGADGGDAGGGANTPPAGTSASEGGGDGEDEDDGFVEMGEGRATLRMREILFYDDKINVFKARHGRI</sequence>
<dbReference type="AlphaFoldDB" id="A0AAN6MD63"/>
<feature type="compositionally biased region" description="Acidic residues" evidence="1">
    <location>
        <begin position="755"/>
        <end position="801"/>
    </location>
</feature>
<reference evidence="2" key="1">
    <citation type="journal article" date="2023" name="Mol. Phylogenet. Evol.">
        <title>Genome-scale phylogeny and comparative genomics of the fungal order Sordariales.</title>
        <authorList>
            <person name="Hensen N."/>
            <person name="Bonometti L."/>
            <person name="Westerberg I."/>
            <person name="Brannstrom I.O."/>
            <person name="Guillou S."/>
            <person name="Cros-Aarteil S."/>
            <person name="Calhoun S."/>
            <person name="Haridas S."/>
            <person name="Kuo A."/>
            <person name="Mondo S."/>
            <person name="Pangilinan J."/>
            <person name="Riley R."/>
            <person name="LaButti K."/>
            <person name="Andreopoulos B."/>
            <person name="Lipzen A."/>
            <person name="Chen C."/>
            <person name="Yan M."/>
            <person name="Daum C."/>
            <person name="Ng V."/>
            <person name="Clum A."/>
            <person name="Steindorff A."/>
            <person name="Ohm R.A."/>
            <person name="Martin F."/>
            <person name="Silar P."/>
            <person name="Natvig D.O."/>
            <person name="Lalanne C."/>
            <person name="Gautier V."/>
            <person name="Ament-Velasquez S.L."/>
            <person name="Kruys A."/>
            <person name="Hutchinson M.I."/>
            <person name="Powell A.J."/>
            <person name="Barry K."/>
            <person name="Miller A.N."/>
            <person name="Grigoriev I.V."/>
            <person name="Debuchy R."/>
            <person name="Gladieux P."/>
            <person name="Hiltunen Thoren M."/>
            <person name="Johannesson H."/>
        </authorList>
    </citation>
    <scope>NUCLEOTIDE SEQUENCE</scope>
    <source>
        <strain evidence="2">CBS 103.79</strain>
    </source>
</reference>
<evidence type="ECO:0000313" key="2">
    <source>
        <dbReference type="EMBL" id="KAK3898630.1"/>
    </source>
</evidence>
<reference evidence="2" key="2">
    <citation type="submission" date="2023-05" db="EMBL/GenBank/DDBJ databases">
        <authorList>
            <consortium name="Lawrence Berkeley National Laboratory"/>
            <person name="Steindorff A."/>
            <person name="Hensen N."/>
            <person name="Bonometti L."/>
            <person name="Westerberg I."/>
            <person name="Brannstrom I.O."/>
            <person name="Guillou S."/>
            <person name="Cros-Aarteil S."/>
            <person name="Calhoun S."/>
            <person name="Haridas S."/>
            <person name="Kuo A."/>
            <person name="Mondo S."/>
            <person name="Pangilinan J."/>
            <person name="Riley R."/>
            <person name="Labutti K."/>
            <person name="Andreopoulos B."/>
            <person name="Lipzen A."/>
            <person name="Chen C."/>
            <person name="Yanf M."/>
            <person name="Daum C."/>
            <person name="Ng V."/>
            <person name="Clum A."/>
            <person name="Ohm R."/>
            <person name="Martin F."/>
            <person name="Silar P."/>
            <person name="Natvig D."/>
            <person name="Lalanne C."/>
            <person name="Gautier V."/>
            <person name="Ament-Velasquez S.L."/>
            <person name="Kruys A."/>
            <person name="Hutchinson M.I."/>
            <person name="Powell A.J."/>
            <person name="Barry K."/>
            <person name="Miller A.N."/>
            <person name="Grigoriev I.V."/>
            <person name="Debuchy R."/>
            <person name="Gladieux P."/>
            <person name="Thoren M.H."/>
            <person name="Johannesson H."/>
        </authorList>
    </citation>
    <scope>NUCLEOTIDE SEQUENCE</scope>
    <source>
        <strain evidence="2">CBS 103.79</strain>
    </source>
</reference>
<feature type="compositionally biased region" description="Acidic residues" evidence="1">
    <location>
        <begin position="823"/>
        <end position="832"/>
    </location>
</feature>
<feature type="compositionally biased region" description="Basic residues" evidence="1">
    <location>
        <begin position="479"/>
        <end position="498"/>
    </location>
</feature>